<evidence type="ECO:0000256" key="1">
    <source>
        <dbReference type="SAM" id="MobiDB-lite"/>
    </source>
</evidence>
<protein>
    <submittedName>
        <fullName evidence="2">Uncharacterized protein</fullName>
    </submittedName>
</protein>
<comment type="caution">
    <text evidence="2">The sequence shown here is derived from an EMBL/GenBank/DDBJ whole genome shotgun (WGS) entry which is preliminary data.</text>
</comment>
<evidence type="ECO:0000313" key="3">
    <source>
        <dbReference type="Proteomes" id="UP000290289"/>
    </source>
</evidence>
<gene>
    <name evidence="2" type="ORF">DVH24_030617</name>
</gene>
<name>A0A498JYG6_MALDO</name>
<reference evidence="2 3" key="1">
    <citation type="submission" date="2018-10" db="EMBL/GenBank/DDBJ databases">
        <title>A high-quality apple genome assembly.</title>
        <authorList>
            <person name="Hu J."/>
        </authorList>
    </citation>
    <scope>NUCLEOTIDE SEQUENCE [LARGE SCALE GENOMIC DNA]</scope>
    <source>
        <strain evidence="3">cv. HFTH1</strain>
        <tissue evidence="2">Young leaf</tissue>
    </source>
</reference>
<sequence length="126" mass="13738">MALRNGVVQRGAVKLDHPINFITSSFKSRLPPSQSPRFALRRSSPVLFGSRASKDDGAVRLRPRNAKEIMADVAQMSALRHMAFRLSSRKLLPGLSFGPARAPSPAHTGPPHSGSLPLFESQSIRQ</sequence>
<accession>A0A498JYG6</accession>
<dbReference type="STRING" id="3750.A0A498JYG6"/>
<dbReference type="Proteomes" id="UP000290289">
    <property type="component" value="Chromosome 5"/>
</dbReference>
<dbReference type="AlphaFoldDB" id="A0A498JYG6"/>
<dbReference type="EMBL" id="RDQH01000331">
    <property type="protein sequence ID" value="RXI00127.1"/>
    <property type="molecule type" value="Genomic_DNA"/>
</dbReference>
<feature type="region of interest" description="Disordered" evidence="1">
    <location>
        <begin position="95"/>
        <end position="126"/>
    </location>
</feature>
<organism evidence="2 3">
    <name type="scientific">Malus domestica</name>
    <name type="common">Apple</name>
    <name type="synonym">Pyrus malus</name>
    <dbReference type="NCBI Taxonomy" id="3750"/>
    <lineage>
        <taxon>Eukaryota</taxon>
        <taxon>Viridiplantae</taxon>
        <taxon>Streptophyta</taxon>
        <taxon>Embryophyta</taxon>
        <taxon>Tracheophyta</taxon>
        <taxon>Spermatophyta</taxon>
        <taxon>Magnoliopsida</taxon>
        <taxon>eudicotyledons</taxon>
        <taxon>Gunneridae</taxon>
        <taxon>Pentapetalae</taxon>
        <taxon>rosids</taxon>
        <taxon>fabids</taxon>
        <taxon>Rosales</taxon>
        <taxon>Rosaceae</taxon>
        <taxon>Amygdaloideae</taxon>
        <taxon>Maleae</taxon>
        <taxon>Malus</taxon>
    </lineage>
</organism>
<evidence type="ECO:0000313" key="2">
    <source>
        <dbReference type="EMBL" id="RXI00127.1"/>
    </source>
</evidence>
<proteinExistence type="predicted"/>
<keyword evidence="3" id="KW-1185">Reference proteome</keyword>